<dbReference type="Proteomes" id="UP000187209">
    <property type="component" value="Unassembled WGS sequence"/>
</dbReference>
<comment type="caution">
    <text evidence="2">The sequence shown here is derived from an EMBL/GenBank/DDBJ whole genome shotgun (WGS) entry which is preliminary data.</text>
</comment>
<organism evidence="2 3">
    <name type="scientific">Stentor coeruleus</name>
    <dbReference type="NCBI Taxonomy" id="5963"/>
    <lineage>
        <taxon>Eukaryota</taxon>
        <taxon>Sar</taxon>
        <taxon>Alveolata</taxon>
        <taxon>Ciliophora</taxon>
        <taxon>Postciliodesmatophora</taxon>
        <taxon>Heterotrichea</taxon>
        <taxon>Heterotrichida</taxon>
        <taxon>Stentoridae</taxon>
        <taxon>Stentor</taxon>
    </lineage>
</organism>
<evidence type="ECO:0000313" key="2">
    <source>
        <dbReference type="EMBL" id="OMJ72843.1"/>
    </source>
</evidence>
<protein>
    <submittedName>
        <fullName evidence="2">Uncharacterized protein</fullName>
    </submittedName>
</protein>
<gene>
    <name evidence="2" type="ORF">SteCoe_28611</name>
</gene>
<reference evidence="2 3" key="1">
    <citation type="submission" date="2016-11" db="EMBL/GenBank/DDBJ databases">
        <title>The macronuclear genome of Stentor coeruleus: a giant cell with tiny introns.</title>
        <authorList>
            <person name="Slabodnick M."/>
            <person name="Ruby J.G."/>
            <person name="Reiff S.B."/>
            <person name="Swart E.C."/>
            <person name="Gosai S."/>
            <person name="Prabakaran S."/>
            <person name="Witkowska E."/>
            <person name="Larue G.E."/>
            <person name="Fisher S."/>
            <person name="Freeman R.M."/>
            <person name="Gunawardena J."/>
            <person name="Chu W."/>
            <person name="Stover N.A."/>
            <person name="Gregory B.D."/>
            <person name="Nowacki M."/>
            <person name="Derisi J."/>
            <person name="Roy S.W."/>
            <person name="Marshall W.F."/>
            <person name="Sood P."/>
        </authorList>
    </citation>
    <scope>NUCLEOTIDE SEQUENCE [LARGE SCALE GENOMIC DNA]</scope>
    <source>
        <strain evidence="2">WM001</strain>
    </source>
</reference>
<keyword evidence="1" id="KW-0175">Coiled coil</keyword>
<accession>A0A1R2B7R9</accession>
<name>A0A1R2B7R9_9CILI</name>
<evidence type="ECO:0000256" key="1">
    <source>
        <dbReference type="SAM" id="Coils"/>
    </source>
</evidence>
<sequence length="389" mass="44516">MLKDETSIASNSDQSKQSLKFHTSIVEALRSRIGDLESSIEINRKLIYDLVVAKFNEINIDNAETSSSFSPKILENLIGENVKLEAEVKKSLKDLYDTQGKTLLSQQIANELDSKLNEITQEYDEKITEYQYQLKSKEKALEELKRLNKKLSDELSINIQSKNVFIVNPREDLLEVHTKVEMIKEIIQDGARGCYIANNYREMLSSLVKSIHLGCEKIQVLLKNPINRKSLNDKLDIRPLEEVPISDCDSESEYSNSSIEVSDINRNNTVSVKMSIVPKIDFSKIEKKNASRIINSVEASSMNNFGSSQKDRELKLMYFGLNDKITKNTEILERISSKNKTLQQQNILLCKNIGQLRESINTKKLTIRNLEEKNKSKSQYLEKINEVAE</sequence>
<feature type="coiled-coil region" evidence="1">
    <location>
        <begin position="353"/>
        <end position="387"/>
    </location>
</feature>
<dbReference type="EMBL" id="MPUH01000869">
    <property type="protein sequence ID" value="OMJ72843.1"/>
    <property type="molecule type" value="Genomic_DNA"/>
</dbReference>
<proteinExistence type="predicted"/>
<dbReference type="AlphaFoldDB" id="A0A1R2B7R9"/>
<evidence type="ECO:0000313" key="3">
    <source>
        <dbReference type="Proteomes" id="UP000187209"/>
    </source>
</evidence>
<feature type="coiled-coil region" evidence="1">
    <location>
        <begin position="74"/>
        <end position="157"/>
    </location>
</feature>
<keyword evidence="3" id="KW-1185">Reference proteome</keyword>